<evidence type="ECO:0000313" key="5">
    <source>
        <dbReference type="Proteomes" id="UP000824161"/>
    </source>
</evidence>
<dbReference type="Pfam" id="PF01522">
    <property type="entry name" value="Polysacc_deac_1"/>
    <property type="match status" value="1"/>
</dbReference>
<dbReference type="PROSITE" id="PS51677">
    <property type="entry name" value="NODB"/>
    <property type="match status" value="1"/>
</dbReference>
<protein>
    <submittedName>
        <fullName evidence="4">Polysaccharide deacetylase family protein</fullName>
    </submittedName>
</protein>
<dbReference type="GO" id="GO:0016810">
    <property type="term" value="F:hydrolase activity, acting on carbon-nitrogen (but not peptide) bonds"/>
    <property type="evidence" value="ECO:0007669"/>
    <property type="project" value="InterPro"/>
</dbReference>
<evidence type="ECO:0000256" key="2">
    <source>
        <dbReference type="ARBA" id="ARBA00022801"/>
    </source>
</evidence>
<dbReference type="GO" id="GO:0016020">
    <property type="term" value="C:membrane"/>
    <property type="evidence" value="ECO:0007669"/>
    <property type="project" value="TreeGrafter"/>
</dbReference>
<evidence type="ECO:0000313" key="4">
    <source>
        <dbReference type="EMBL" id="HIT98552.1"/>
    </source>
</evidence>
<dbReference type="Gene3D" id="3.20.20.370">
    <property type="entry name" value="Glycoside hydrolase/deacetylase"/>
    <property type="match status" value="1"/>
</dbReference>
<dbReference type="GO" id="GO:0046872">
    <property type="term" value="F:metal ion binding"/>
    <property type="evidence" value="ECO:0007669"/>
    <property type="project" value="UniProtKB-KW"/>
</dbReference>
<reference evidence="4" key="2">
    <citation type="journal article" date="2021" name="PeerJ">
        <title>Extensive microbial diversity within the chicken gut microbiome revealed by metagenomics and culture.</title>
        <authorList>
            <person name="Gilroy R."/>
            <person name="Ravi A."/>
            <person name="Getino M."/>
            <person name="Pursley I."/>
            <person name="Horton D.L."/>
            <person name="Alikhan N.F."/>
            <person name="Baker D."/>
            <person name="Gharbi K."/>
            <person name="Hall N."/>
            <person name="Watson M."/>
            <person name="Adriaenssens E.M."/>
            <person name="Foster-Nyarko E."/>
            <person name="Jarju S."/>
            <person name="Secka A."/>
            <person name="Antonio M."/>
            <person name="Oren A."/>
            <person name="Chaudhuri R.R."/>
            <person name="La Ragione R."/>
            <person name="Hildebrand F."/>
            <person name="Pallen M.J."/>
        </authorList>
    </citation>
    <scope>NUCLEOTIDE SEQUENCE</scope>
    <source>
        <strain evidence="4">1383</strain>
    </source>
</reference>
<dbReference type="InterPro" id="IPR002509">
    <property type="entry name" value="NODB_dom"/>
</dbReference>
<evidence type="ECO:0000256" key="1">
    <source>
        <dbReference type="ARBA" id="ARBA00022723"/>
    </source>
</evidence>
<keyword evidence="2" id="KW-0378">Hydrolase</keyword>
<dbReference type="GO" id="GO:0005975">
    <property type="term" value="P:carbohydrate metabolic process"/>
    <property type="evidence" value="ECO:0007669"/>
    <property type="project" value="InterPro"/>
</dbReference>
<reference evidence="4" key="1">
    <citation type="submission" date="2020-10" db="EMBL/GenBank/DDBJ databases">
        <authorList>
            <person name="Gilroy R."/>
        </authorList>
    </citation>
    <scope>NUCLEOTIDE SEQUENCE</scope>
    <source>
        <strain evidence="4">1383</strain>
    </source>
</reference>
<gene>
    <name evidence="4" type="ORF">IAC44_06930</name>
</gene>
<dbReference type="AlphaFoldDB" id="A0A9D1KU06"/>
<dbReference type="EMBL" id="DVLY01000174">
    <property type="protein sequence ID" value="HIT98552.1"/>
    <property type="molecule type" value="Genomic_DNA"/>
</dbReference>
<comment type="caution">
    <text evidence="4">The sequence shown here is derived from an EMBL/GenBank/DDBJ whole genome shotgun (WGS) entry which is preliminary data.</text>
</comment>
<organism evidence="4 5">
    <name type="scientific">Candidatus Merdimorpha stercoravium</name>
    <dbReference type="NCBI Taxonomy" id="2840863"/>
    <lineage>
        <taxon>Bacteria</taxon>
        <taxon>Pseudomonadati</taxon>
        <taxon>Bacteroidota</taxon>
        <taxon>Flavobacteriia</taxon>
        <taxon>Flavobacteriales</taxon>
        <taxon>Candidatus Merdimorpha</taxon>
    </lineage>
</organism>
<evidence type="ECO:0000259" key="3">
    <source>
        <dbReference type="PROSITE" id="PS51677"/>
    </source>
</evidence>
<dbReference type="InterPro" id="IPR050248">
    <property type="entry name" value="Polysacc_deacetylase_ArnD"/>
</dbReference>
<sequence>MHFYPLKVSRLTRSLLGHIVWKMDPGRRIIYLTFDDGPVPEATPWVLRRLEEYGAKATFFCVGHNIDKHPRIFDRILRGGHTPGNHTYNHLSGFKCSVEEYMENVWKAERLTGTRLFRPPYARITPEQYSTLRKTFRIVLGDVIAGDFDPSQDVEYLRQNLLSNLEDGSVAIFHDSIKSIPRTSELLPAALRYFSDLGYSFHALPAGDLLEGAGSESSTGLILKNA</sequence>
<dbReference type="PANTHER" id="PTHR10587:SF133">
    <property type="entry name" value="CHITIN DEACETYLASE 1-RELATED"/>
    <property type="match status" value="1"/>
</dbReference>
<feature type="domain" description="NodB homology" evidence="3">
    <location>
        <begin position="28"/>
        <end position="111"/>
    </location>
</feature>
<dbReference type="SUPFAM" id="SSF88713">
    <property type="entry name" value="Glycoside hydrolase/deacetylase"/>
    <property type="match status" value="1"/>
</dbReference>
<keyword evidence="1" id="KW-0479">Metal-binding</keyword>
<dbReference type="PANTHER" id="PTHR10587">
    <property type="entry name" value="GLYCOSYL TRANSFERASE-RELATED"/>
    <property type="match status" value="1"/>
</dbReference>
<accession>A0A9D1KU06</accession>
<name>A0A9D1KU06_9FLAO</name>
<dbReference type="CDD" id="cd10917">
    <property type="entry name" value="CE4_NodB_like_6s_7s"/>
    <property type="match status" value="1"/>
</dbReference>
<proteinExistence type="predicted"/>
<dbReference type="Proteomes" id="UP000824161">
    <property type="component" value="Unassembled WGS sequence"/>
</dbReference>
<dbReference type="InterPro" id="IPR011330">
    <property type="entry name" value="Glyco_hydro/deAcase_b/a-brl"/>
</dbReference>